<dbReference type="GO" id="GO:0000155">
    <property type="term" value="F:phosphorelay sensor kinase activity"/>
    <property type="evidence" value="ECO:0007669"/>
    <property type="project" value="InterPro"/>
</dbReference>
<keyword evidence="9" id="KW-0472">Membrane</keyword>
<evidence type="ECO:0000256" key="2">
    <source>
        <dbReference type="ARBA" id="ARBA00012438"/>
    </source>
</evidence>
<keyword evidence="4" id="KW-0808">Transferase</keyword>
<keyword evidence="8" id="KW-0902">Two-component regulatory system</keyword>
<evidence type="ECO:0000259" key="10">
    <source>
        <dbReference type="PROSITE" id="PS50109"/>
    </source>
</evidence>
<protein>
    <recommendedName>
        <fullName evidence="2">histidine kinase</fullName>
        <ecNumber evidence="2">2.7.13.3</ecNumber>
    </recommendedName>
</protein>
<keyword evidence="9" id="KW-1133">Transmembrane helix</keyword>
<dbReference type="AlphaFoldDB" id="A0A368UVC9"/>
<evidence type="ECO:0000313" key="12">
    <source>
        <dbReference type="Proteomes" id="UP000252733"/>
    </source>
</evidence>
<accession>A0A368UVC9</accession>
<comment type="catalytic activity">
    <reaction evidence="1">
        <text>ATP + protein L-histidine = ADP + protein N-phospho-L-histidine.</text>
        <dbReference type="EC" id="2.7.13.3"/>
    </reaction>
</comment>
<evidence type="ECO:0000256" key="5">
    <source>
        <dbReference type="ARBA" id="ARBA00022741"/>
    </source>
</evidence>
<keyword evidence="3" id="KW-0597">Phosphoprotein</keyword>
<evidence type="ECO:0000256" key="8">
    <source>
        <dbReference type="ARBA" id="ARBA00023012"/>
    </source>
</evidence>
<dbReference type="InterPro" id="IPR005467">
    <property type="entry name" value="His_kinase_dom"/>
</dbReference>
<comment type="caution">
    <text evidence="11">The sequence shown here is derived from an EMBL/GenBank/DDBJ whole genome shotgun (WGS) entry which is preliminary data.</text>
</comment>
<dbReference type="Pfam" id="PF02518">
    <property type="entry name" value="HATPase_c"/>
    <property type="match status" value="1"/>
</dbReference>
<evidence type="ECO:0000256" key="7">
    <source>
        <dbReference type="ARBA" id="ARBA00022840"/>
    </source>
</evidence>
<sequence>MEIYSRKRWWKFLLMTGALVIGGASLFYTNKLTSELRREETRKMELWAKANRQFTRPDIDEQSLELVFEIIQNNTTVPLIIADKVDTIYFHRNLELPDKNQSAFLQQELRQMKQGREPIVIDLGNGQRQYLYYADSIILRKLRWFPLVQLFVVIVFVLLAYWAFSAARRWEQDQVWVGMAKETAHQLGTPTSSLLGWLELLEMKKVDPSLVGEMRHDIQRLQTITARFSKIGSRPELKNVDVTDMLHEVIGYLEHRISSGVEIRVEPPENMDTPGIRVNRPLFEWVVENISKNAADAMEGTGTLTFAWGIFKNQTFIDISDTGKGIARKNQKTIFKPGYTTKKRGWGLGLTLVRRIVEDYHNGRIFVKESSPGKGTTFRILVG</sequence>
<evidence type="ECO:0000256" key="3">
    <source>
        <dbReference type="ARBA" id="ARBA00022553"/>
    </source>
</evidence>
<dbReference type="InterPro" id="IPR003661">
    <property type="entry name" value="HisK_dim/P_dom"/>
</dbReference>
<proteinExistence type="predicted"/>
<dbReference type="InterPro" id="IPR036890">
    <property type="entry name" value="HATPase_C_sf"/>
</dbReference>
<dbReference type="SMART" id="SM00387">
    <property type="entry name" value="HATPase_c"/>
    <property type="match status" value="1"/>
</dbReference>
<dbReference type="CDD" id="cd00082">
    <property type="entry name" value="HisKA"/>
    <property type="match status" value="1"/>
</dbReference>
<dbReference type="InterPro" id="IPR004358">
    <property type="entry name" value="Sig_transdc_His_kin-like_C"/>
</dbReference>
<keyword evidence="7" id="KW-0067">ATP-binding</keyword>
<evidence type="ECO:0000313" key="11">
    <source>
        <dbReference type="EMBL" id="RCW31314.1"/>
    </source>
</evidence>
<organism evidence="11 12">
    <name type="scientific">Marinilabilia salmonicolor</name>
    <dbReference type="NCBI Taxonomy" id="989"/>
    <lineage>
        <taxon>Bacteria</taxon>
        <taxon>Pseudomonadati</taxon>
        <taxon>Bacteroidota</taxon>
        <taxon>Bacteroidia</taxon>
        <taxon>Marinilabiliales</taxon>
        <taxon>Marinilabiliaceae</taxon>
        <taxon>Marinilabilia</taxon>
    </lineage>
</organism>
<dbReference type="InterPro" id="IPR003594">
    <property type="entry name" value="HATPase_dom"/>
</dbReference>
<feature type="transmembrane region" description="Helical" evidence="9">
    <location>
        <begin position="12"/>
        <end position="29"/>
    </location>
</feature>
<dbReference type="SUPFAM" id="SSF55874">
    <property type="entry name" value="ATPase domain of HSP90 chaperone/DNA topoisomerase II/histidine kinase"/>
    <property type="match status" value="1"/>
</dbReference>
<dbReference type="EMBL" id="QPIZ01000018">
    <property type="protein sequence ID" value="RCW31314.1"/>
    <property type="molecule type" value="Genomic_DNA"/>
</dbReference>
<dbReference type="EC" id="2.7.13.3" evidence="2"/>
<keyword evidence="6 11" id="KW-0418">Kinase</keyword>
<evidence type="ECO:0000256" key="4">
    <source>
        <dbReference type="ARBA" id="ARBA00022679"/>
    </source>
</evidence>
<evidence type="ECO:0000256" key="9">
    <source>
        <dbReference type="SAM" id="Phobius"/>
    </source>
</evidence>
<keyword evidence="5" id="KW-0547">Nucleotide-binding</keyword>
<keyword evidence="9" id="KW-0812">Transmembrane</keyword>
<dbReference type="PANTHER" id="PTHR43065">
    <property type="entry name" value="SENSOR HISTIDINE KINASE"/>
    <property type="match status" value="1"/>
</dbReference>
<dbReference type="PANTHER" id="PTHR43065:SF46">
    <property type="entry name" value="C4-DICARBOXYLATE TRANSPORT SENSOR PROTEIN DCTB"/>
    <property type="match status" value="1"/>
</dbReference>
<dbReference type="GO" id="GO:0005524">
    <property type="term" value="F:ATP binding"/>
    <property type="evidence" value="ECO:0007669"/>
    <property type="project" value="UniProtKB-KW"/>
</dbReference>
<gene>
    <name evidence="11" type="ORF">DFO77_11830</name>
</gene>
<dbReference type="Proteomes" id="UP000252733">
    <property type="component" value="Unassembled WGS sequence"/>
</dbReference>
<keyword evidence="12" id="KW-1185">Reference proteome</keyword>
<dbReference type="RefSeq" id="WP_114437452.1">
    <property type="nucleotide sequence ID" value="NZ_QPIZ01000018.1"/>
</dbReference>
<evidence type="ECO:0000256" key="1">
    <source>
        <dbReference type="ARBA" id="ARBA00000085"/>
    </source>
</evidence>
<name>A0A368UVC9_9BACT</name>
<dbReference type="PRINTS" id="PR00344">
    <property type="entry name" value="BCTRLSENSOR"/>
</dbReference>
<dbReference type="Gene3D" id="3.30.565.10">
    <property type="entry name" value="Histidine kinase-like ATPase, C-terminal domain"/>
    <property type="match status" value="1"/>
</dbReference>
<evidence type="ECO:0000256" key="6">
    <source>
        <dbReference type="ARBA" id="ARBA00022777"/>
    </source>
</evidence>
<feature type="domain" description="Histidine kinase" evidence="10">
    <location>
        <begin position="182"/>
        <end position="383"/>
    </location>
</feature>
<reference evidence="11 12" key="1">
    <citation type="submission" date="2018-07" db="EMBL/GenBank/DDBJ databases">
        <title>Freshwater and sediment microbial communities from various areas in North America, analyzing microbe dynamics in response to fracking.</title>
        <authorList>
            <person name="Lamendella R."/>
        </authorList>
    </citation>
    <scope>NUCLEOTIDE SEQUENCE [LARGE SCALE GENOMIC DNA]</scope>
    <source>
        <strain evidence="11 12">160A</strain>
    </source>
</reference>
<dbReference type="PROSITE" id="PS50109">
    <property type="entry name" value="HIS_KIN"/>
    <property type="match status" value="1"/>
</dbReference>
<feature type="transmembrane region" description="Helical" evidence="9">
    <location>
        <begin position="144"/>
        <end position="164"/>
    </location>
</feature>